<reference evidence="2 3" key="1">
    <citation type="journal article" date="2020" name="Nature">
        <title>Six reference-quality genomes reveal evolution of bat adaptations.</title>
        <authorList>
            <person name="Jebb D."/>
            <person name="Huang Z."/>
            <person name="Pippel M."/>
            <person name="Hughes G.M."/>
            <person name="Lavrichenko K."/>
            <person name="Devanna P."/>
            <person name="Winkler S."/>
            <person name="Jermiin L.S."/>
            <person name="Skirmuntt E.C."/>
            <person name="Katzourakis A."/>
            <person name="Burkitt-Gray L."/>
            <person name="Ray D.A."/>
            <person name="Sullivan K.A.M."/>
            <person name="Roscito J.G."/>
            <person name="Kirilenko B.M."/>
            <person name="Davalos L.M."/>
            <person name="Corthals A.P."/>
            <person name="Power M.L."/>
            <person name="Jones G."/>
            <person name="Ransome R.D."/>
            <person name="Dechmann D.K.N."/>
            <person name="Locatelli A.G."/>
            <person name="Puechmaille S.J."/>
            <person name="Fedrigo O."/>
            <person name="Jarvis E.D."/>
            <person name="Hiller M."/>
            <person name="Vernes S.C."/>
            <person name="Myers E.W."/>
            <person name="Teeling E.C."/>
        </authorList>
    </citation>
    <scope>NUCLEOTIDE SEQUENCE [LARGE SCALE GENOMIC DNA]</scope>
    <source>
        <strain evidence="2">MRouAeg1</strain>
        <tissue evidence="2">Muscle</tissue>
    </source>
</reference>
<dbReference type="AlphaFoldDB" id="A0A7J8HQV6"/>
<dbReference type="Proteomes" id="UP000593571">
    <property type="component" value="Unassembled WGS sequence"/>
</dbReference>
<feature type="region of interest" description="Disordered" evidence="1">
    <location>
        <begin position="133"/>
        <end position="162"/>
    </location>
</feature>
<proteinExistence type="predicted"/>
<evidence type="ECO:0000313" key="3">
    <source>
        <dbReference type="Proteomes" id="UP000593571"/>
    </source>
</evidence>
<accession>A0A7J8HQV6</accession>
<comment type="caution">
    <text evidence="2">The sequence shown here is derived from an EMBL/GenBank/DDBJ whole genome shotgun (WGS) entry which is preliminary data.</text>
</comment>
<sequence>MVHPARVPQVMPQAERTRPPMVRRRLEGLREIYSISCIRCCSASLEAHVRGDLKGQQARGQARRCRVSRGAVPSGTERHTPDWRTASHPSRMPLPRSYPRLLLLVLDANSDGILSRLSAKSLCSPWRVPGAAGCRKGERPGSRSLPPPQNPVPKSGERSLVPRAAIRCESPSPLRRPMRGHSTGIQCFLRPAGLWRPQQRKLVNGSKTPGLLFLKESRLRGHGRY</sequence>
<protein>
    <submittedName>
        <fullName evidence="2">Uncharacterized protein</fullName>
    </submittedName>
</protein>
<dbReference type="EMBL" id="JACASE010000004">
    <property type="protein sequence ID" value="KAF6474707.1"/>
    <property type="molecule type" value="Genomic_DNA"/>
</dbReference>
<gene>
    <name evidence="2" type="ORF">HJG63_010877</name>
</gene>
<keyword evidence="3" id="KW-1185">Reference proteome</keyword>
<name>A0A7J8HQV6_ROUAE</name>
<evidence type="ECO:0000313" key="2">
    <source>
        <dbReference type="EMBL" id="KAF6474707.1"/>
    </source>
</evidence>
<organism evidence="2 3">
    <name type="scientific">Rousettus aegyptiacus</name>
    <name type="common">Egyptian fruit bat</name>
    <name type="synonym">Pteropus aegyptiacus</name>
    <dbReference type="NCBI Taxonomy" id="9407"/>
    <lineage>
        <taxon>Eukaryota</taxon>
        <taxon>Metazoa</taxon>
        <taxon>Chordata</taxon>
        <taxon>Craniata</taxon>
        <taxon>Vertebrata</taxon>
        <taxon>Euteleostomi</taxon>
        <taxon>Mammalia</taxon>
        <taxon>Eutheria</taxon>
        <taxon>Laurasiatheria</taxon>
        <taxon>Chiroptera</taxon>
        <taxon>Yinpterochiroptera</taxon>
        <taxon>Pteropodoidea</taxon>
        <taxon>Pteropodidae</taxon>
        <taxon>Rousettinae</taxon>
        <taxon>Rousettus</taxon>
    </lineage>
</organism>
<evidence type="ECO:0000256" key="1">
    <source>
        <dbReference type="SAM" id="MobiDB-lite"/>
    </source>
</evidence>
<feature type="region of interest" description="Disordered" evidence="1">
    <location>
        <begin position="64"/>
        <end position="91"/>
    </location>
</feature>